<dbReference type="GO" id="GO:0003886">
    <property type="term" value="F:DNA (cytosine-5-)-methyltransferase activity"/>
    <property type="evidence" value="ECO:0007669"/>
    <property type="project" value="UniProtKB-EC"/>
</dbReference>
<protein>
    <recommendedName>
        <fullName evidence="1">DNA (cytosine-5-)-methyltransferase</fullName>
        <ecNumber evidence="1">2.1.1.37</ecNumber>
    </recommendedName>
</protein>
<dbReference type="EC" id="2.1.1.37" evidence="1"/>
<dbReference type="Gene3D" id="3.40.50.150">
    <property type="entry name" value="Vaccinia Virus protein VP39"/>
    <property type="match status" value="1"/>
</dbReference>
<dbReference type="InterPro" id="IPR029063">
    <property type="entry name" value="SAM-dependent_MTases_sf"/>
</dbReference>
<dbReference type="GO" id="GO:0003677">
    <property type="term" value="F:DNA binding"/>
    <property type="evidence" value="ECO:0007669"/>
    <property type="project" value="TreeGrafter"/>
</dbReference>
<dbReference type="Pfam" id="PF00145">
    <property type="entry name" value="DNA_methylase"/>
    <property type="match status" value="1"/>
</dbReference>
<dbReference type="NCBIfam" id="TIGR00675">
    <property type="entry name" value="dcm"/>
    <property type="match status" value="1"/>
</dbReference>
<reference evidence="5" key="1">
    <citation type="submission" date="2018-06" db="EMBL/GenBank/DDBJ databases">
        <authorList>
            <person name="Zhirakovskaya E."/>
        </authorList>
    </citation>
    <scope>NUCLEOTIDE SEQUENCE</scope>
</reference>
<organism evidence="5">
    <name type="scientific">hydrothermal vent metagenome</name>
    <dbReference type="NCBI Taxonomy" id="652676"/>
    <lineage>
        <taxon>unclassified sequences</taxon>
        <taxon>metagenomes</taxon>
        <taxon>ecological metagenomes</taxon>
    </lineage>
</organism>
<dbReference type="EMBL" id="UOFU01000132">
    <property type="protein sequence ID" value="VAW97832.1"/>
    <property type="molecule type" value="Genomic_DNA"/>
</dbReference>
<dbReference type="GO" id="GO:0032259">
    <property type="term" value="P:methylation"/>
    <property type="evidence" value="ECO:0007669"/>
    <property type="project" value="UniProtKB-KW"/>
</dbReference>
<accession>A0A3B1AD31</accession>
<name>A0A3B1AD31_9ZZZZ</name>
<dbReference type="GO" id="GO:0044027">
    <property type="term" value="P:negative regulation of gene expression via chromosomal CpG island methylation"/>
    <property type="evidence" value="ECO:0007669"/>
    <property type="project" value="TreeGrafter"/>
</dbReference>
<dbReference type="PRINTS" id="PR00105">
    <property type="entry name" value="C5METTRFRASE"/>
</dbReference>
<dbReference type="PANTHER" id="PTHR10629">
    <property type="entry name" value="CYTOSINE-SPECIFIC METHYLTRANSFERASE"/>
    <property type="match status" value="1"/>
</dbReference>
<dbReference type="PROSITE" id="PS00094">
    <property type="entry name" value="C5_MTASE_1"/>
    <property type="match status" value="1"/>
</dbReference>
<evidence type="ECO:0000256" key="1">
    <source>
        <dbReference type="ARBA" id="ARBA00011975"/>
    </source>
</evidence>
<dbReference type="PROSITE" id="PS51679">
    <property type="entry name" value="SAM_MT_C5"/>
    <property type="match status" value="1"/>
</dbReference>
<evidence type="ECO:0000256" key="2">
    <source>
        <dbReference type="ARBA" id="ARBA00022603"/>
    </source>
</evidence>
<dbReference type="GO" id="GO:0005634">
    <property type="term" value="C:nucleus"/>
    <property type="evidence" value="ECO:0007669"/>
    <property type="project" value="TreeGrafter"/>
</dbReference>
<evidence type="ECO:0000256" key="4">
    <source>
        <dbReference type="ARBA" id="ARBA00022691"/>
    </source>
</evidence>
<evidence type="ECO:0000313" key="5">
    <source>
        <dbReference type="EMBL" id="VAW97832.1"/>
    </source>
</evidence>
<sequence>MSTKITIKEAAIVLNVSEQRVRTLCRSGMLTATKFGRSWMLEQDSVTQYGIQTSHVIAEDHEAYEVRKKTNAKPIALSFFSGAMGLDLGIEKAGFNILLACEVDKYCRQTIALNRPNMALLGDINNHTKKDILNASGLSEADHIDLIIGGPPCQAFSTAGNRKAFNDNRGNVFLKYIDLAIELNPTYIVIENVRGLLSCPMDHRPHDQRGPEYPDLTADEIKGGALNFILSKLKNSGYAYSFNLYNSANFGSPQIRERVIIICAKDGVKPPFLIPTHSKNKEFGLQKWKPFKQAIKGLKEHQHLNFPEKRLKYYRILKAGQNWKSLPEPLQKEALGKSYYAGGGKTGFLRRLDWNKPSPTLVTHPAMPATDLAHPEEDRPLSIQEYKRIQEFPDNWKLAGPLIQQYKQVGNAVPSSLGYAIGRLIFSLIKKENTEHFIGFHYSRYKNTNDLEWEEQFNKLLLTHKSKHEQQDLGFG</sequence>
<dbReference type="InterPro" id="IPR050390">
    <property type="entry name" value="C5-Methyltransferase"/>
</dbReference>
<dbReference type="PANTHER" id="PTHR10629:SF52">
    <property type="entry name" value="DNA (CYTOSINE-5)-METHYLTRANSFERASE 1"/>
    <property type="match status" value="1"/>
</dbReference>
<keyword evidence="2 5" id="KW-0489">Methyltransferase</keyword>
<dbReference type="AlphaFoldDB" id="A0A3B1AD31"/>
<keyword evidence="3 5" id="KW-0808">Transferase</keyword>
<dbReference type="SUPFAM" id="SSF53335">
    <property type="entry name" value="S-adenosyl-L-methionine-dependent methyltransferases"/>
    <property type="match status" value="1"/>
</dbReference>
<dbReference type="InterPro" id="IPR001525">
    <property type="entry name" value="C5_MeTfrase"/>
</dbReference>
<keyword evidence="4" id="KW-0949">S-adenosyl-L-methionine</keyword>
<dbReference type="Gene3D" id="3.90.120.10">
    <property type="entry name" value="DNA Methylase, subunit A, domain 2"/>
    <property type="match status" value="1"/>
</dbReference>
<proteinExistence type="predicted"/>
<evidence type="ECO:0000256" key="3">
    <source>
        <dbReference type="ARBA" id="ARBA00022679"/>
    </source>
</evidence>
<gene>
    <name evidence="5" type="ORF">MNBD_GAMMA20-826</name>
</gene>
<dbReference type="InterPro" id="IPR018117">
    <property type="entry name" value="C5_DNA_meth_AS"/>
</dbReference>